<keyword evidence="2" id="KW-1185">Reference proteome</keyword>
<dbReference type="Proteomes" id="UP000612055">
    <property type="component" value="Unassembled WGS sequence"/>
</dbReference>
<dbReference type="GO" id="GO:0009507">
    <property type="term" value="C:chloroplast"/>
    <property type="evidence" value="ECO:0007669"/>
    <property type="project" value="GOC"/>
</dbReference>
<comment type="caution">
    <text evidence="1">The sequence shown here is derived from an EMBL/GenBank/DDBJ whole genome shotgun (WGS) entry which is preliminary data.</text>
</comment>
<gene>
    <name evidence="1" type="ORF">HYH03_015077</name>
</gene>
<dbReference type="OrthoDB" id="541854at2759"/>
<dbReference type="InterPro" id="IPR050870">
    <property type="entry name" value="FAST_kinase"/>
</dbReference>
<evidence type="ECO:0000313" key="2">
    <source>
        <dbReference type="Proteomes" id="UP000612055"/>
    </source>
</evidence>
<reference evidence="1" key="1">
    <citation type="journal article" date="2020" name="bioRxiv">
        <title>Comparative genomics of Chlamydomonas.</title>
        <authorList>
            <person name="Craig R.J."/>
            <person name="Hasan A.R."/>
            <person name="Ness R.W."/>
            <person name="Keightley P.D."/>
        </authorList>
    </citation>
    <scope>NUCLEOTIDE SEQUENCE</scope>
    <source>
        <strain evidence="1">CCAP 11/70</strain>
    </source>
</reference>
<dbReference type="GO" id="GO:0000963">
    <property type="term" value="P:mitochondrial RNA processing"/>
    <property type="evidence" value="ECO:0007669"/>
    <property type="project" value="TreeGrafter"/>
</dbReference>
<sequence>MLFKVARDVRPSAGPDAVAFKALVASLYGWVSALLPGLRPRQVATCLYAIGRLELFNEELVAGLAARAAQLMGNFQGWEYSNMVWALSRMNYSPGEHWLQQFVYWTEKRLGSFKPVELANTAGALARLGATPGSAWFDSFTSAVANQALEFNSLEAVNTLFGLASLGYTGGSEPGRWLEPLVTGRAPAGQGGQSGGGGGGGLAVESLRVSELTRAAWALTQFDWRPPERWLAAAMAAFIAQLRYCLPSDLATLSYSLAYLRATPTPDGLKLLAAALPRAWDRLTGDELANVAMSLALWQYRPQGDRWLDELALACRDKLPSCSPDGLAKVVSSLPLLGQDYRLGRVVAQAQGLLDGQAGRAGEADGVSNT</sequence>
<accession>A0A836BSY3</accession>
<dbReference type="GO" id="GO:0005759">
    <property type="term" value="C:mitochondrial matrix"/>
    <property type="evidence" value="ECO:0007669"/>
    <property type="project" value="TreeGrafter"/>
</dbReference>
<dbReference type="GO" id="GO:0003723">
    <property type="term" value="F:RNA binding"/>
    <property type="evidence" value="ECO:0007669"/>
    <property type="project" value="TreeGrafter"/>
</dbReference>
<dbReference type="AlphaFoldDB" id="A0A836BSY3"/>
<proteinExistence type="predicted"/>
<dbReference type="GO" id="GO:1901259">
    <property type="term" value="P:chloroplast rRNA processing"/>
    <property type="evidence" value="ECO:0007669"/>
    <property type="project" value="TreeGrafter"/>
</dbReference>
<dbReference type="GO" id="GO:0044528">
    <property type="term" value="P:regulation of mitochondrial mRNA stability"/>
    <property type="evidence" value="ECO:0007669"/>
    <property type="project" value="TreeGrafter"/>
</dbReference>
<dbReference type="PANTHER" id="PTHR21228:SF40">
    <property type="entry name" value="LD45607P"/>
    <property type="match status" value="1"/>
</dbReference>
<name>A0A836BSY3_9CHLO</name>
<dbReference type="EMBL" id="JAEHOE010000115">
    <property type="protein sequence ID" value="KAG2486253.1"/>
    <property type="molecule type" value="Genomic_DNA"/>
</dbReference>
<dbReference type="PANTHER" id="PTHR21228">
    <property type="entry name" value="FAST LEU-RICH DOMAIN-CONTAINING"/>
    <property type="match status" value="1"/>
</dbReference>
<protein>
    <submittedName>
        <fullName evidence="1">Uncharacterized protein</fullName>
    </submittedName>
</protein>
<evidence type="ECO:0000313" key="1">
    <source>
        <dbReference type="EMBL" id="KAG2486253.1"/>
    </source>
</evidence>
<organism evidence="1 2">
    <name type="scientific">Edaphochlamys debaryana</name>
    <dbReference type="NCBI Taxonomy" id="47281"/>
    <lineage>
        <taxon>Eukaryota</taxon>
        <taxon>Viridiplantae</taxon>
        <taxon>Chlorophyta</taxon>
        <taxon>core chlorophytes</taxon>
        <taxon>Chlorophyceae</taxon>
        <taxon>CS clade</taxon>
        <taxon>Chlamydomonadales</taxon>
        <taxon>Chlamydomonadales incertae sedis</taxon>
        <taxon>Edaphochlamys</taxon>
    </lineage>
</organism>
<dbReference type="GO" id="GO:0035770">
    <property type="term" value="C:ribonucleoprotein granule"/>
    <property type="evidence" value="ECO:0007669"/>
    <property type="project" value="TreeGrafter"/>
</dbReference>